<protein>
    <submittedName>
        <fullName evidence="4">NERD domain-containing protein</fullName>
    </submittedName>
</protein>
<evidence type="ECO:0000256" key="2">
    <source>
        <dbReference type="SAM" id="Phobius"/>
    </source>
</evidence>
<reference evidence="5 6" key="1">
    <citation type="submission" date="2018-03" db="EMBL/GenBank/DDBJ databases">
        <title>Comparative genomics illustrates the genes involved in a hyperalkaliphilic mechanisms of Serpentinomonas isolated from highly-alkaline calcium-rich serpentinized springs.</title>
        <authorList>
            <person name="Suzuki S."/>
            <person name="Ishii S."/>
            <person name="Walworth N."/>
            <person name="Bird L."/>
            <person name="Kuenen J.G."/>
            <person name="Nealson K.H."/>
        </authorList>
    </citation>
    <scope>NUCLEOTIDE SEQUENCE [LARGE SCALE GENOMIC DNA]</scope>
    <source>
        <strain evidence="5 6">83</strain>
    </source>
</reference>
<accession>A0A2S9KIG6</accession>
<comment type="caution">
    <text evidence="5">The sequence shown here is derived from an EMBL/GenBank/DDBJ whole genome shotgun (WGS) entry which is preliminary data.</text>
</comment>
<organism evidence="5 6">
    <name type="scientific">Malikia spinosa</name>
    <dbReference type="NCBI Taxonomy" id="86180"/>
    <lineage>
        <taxon>Bacteria</taxon>
        <taxon>Pseudomonadati</taxon>
        <taxon>Pseudomonadota</taxon>
        <taxon>Betaproteobacteria</taxon>
        <taxon>Burkholderiales</taxon>
        <taxon>Comamonadaceae</taxon>
        <taxon>Malikia</taxon>
    </lineage>
</organism>
<sequence>MPQPHATAYAPYAATSIEDIPWLFLDARAYRRLGLVTIRHPGGATTRANHVIVSNYGIFVIEENTESGTFQASPGINWTQYRGEQSLEIPSPVRQVSNEVQALLEALDLPGSCFHPAVFFTSGQAYLKGEVPDNVIAEGFTDYVKSFKKVMLSDSQVEDIVAQLTTPKAQAKPEHKPQPHPPTQPAHSKPAPGRHEPAHPAPTPAPNQAKNIIYGLAALLLGALIMSLLVSWLS</sequence>
<feature type="region of interest" description="Disordered" evidence="1">
    <location>
        <begin position="167"/>
        <end position="206"/>
    </location>
</feature>
<evidence type="ECO:0000313" key="4">
    <source>
        <dbReference type="EMBL" id="MYZ51034.1"/>
    </source>
</evidence>
<dbReference type="EMBL" id="VYSB01000001">
    <property type="protein sequence ID" value="MYZ51034.1"/>
    <property type="molecule type" value="Genomic_DNA"/>
</dbReference>
<dbReference type="Pfam" id="PF08378">
    <property type="entry name" value="NERD"/>
    <property type="match status" value="1"/>
</dbReference>
<evidence type="ECO:0000259" key="3">
    <source>
        <dbReference type="PROSITE" id="PS50965"/>
    </source>
</evidence>
<dbReference type="OrthoDB" id="5782056at2"/>
<reference evidence="4 7" key="2">
    <citation type="submission" date="2019-09" db="EMBL/GenBank/DDBJ databases">
        <title>Identification of Malikia spinosa a prominent benzene-, toluene-, and ethylbenzene-degrading bacterium: enrichment, isolation and whole genome sequencing.</title>
        <authorList>
            <person name="Tancsics A."/>
            <person name="Revesz F."/>
            <person name="Kriszt B."/>
        </authorList>
    </citation>
    <scope>NUCLEOTIDE SEQUENCE [LARGE SCALE GENOMIC DNA]</scope>
    <source>
        <strain evidence="4 7">AB6</strain>
    </source>
</reference>
<keyword evidence="2" id="KW-0812">Transmembrane</keyword>
<dbReference type="RefSeq" id="WP_105728231.1">
    <property type="nucleotide sequence ID" value="NZ_PVLR01000006.1"/>
</dbReference>
<feature type="domain" description="NERD" evidence="3">
    <location>
        <begin position="13"/>
        <end position="126"/>
    </location>
</feature>
<dbReference type="InterPro" id="IPR011528">
    <property type="entry name" value="NERD"/>
</dbReference>
<proteinExistence type="predicted"/>
<feature type="transmembrane region" description="Helical" evidence="2">
    <location>
        <begin position="212"/>
        <end position="233"/>
    </location>
</feature>
<keyword evidence="2" id="KW-0472">Membrane</keyword>
<evidence type="ECO:0000313" key="7">
    <source>
        <dbReference type="Proteomes" id="UP000481947"/>
    </source>
</evidence>
<dbReference type="AlphaFoldDB" id="A0A2S9KIG6"/>
<evidence type="ECO:0000313" key="6">
    <source>
        <dbReference type="Proteomes" id="UP000238326"/>
    </source>
</evidence>
<keyword evidence="6" id="KW-1185">Reference proteome</keyword>
<dbReference type="Proteomes" id="UP000481947">
    <property type="component" value="Unassembled WGS sequence"/>
</dbReference>
<evidence type="ECO:0000313" key="5">
    <source>
        <dbReference type="EMBL" id="PRD70226.1"/>
    </source>
</evidence>
<keyword evidence="2" id="KW-1133">Transmembrane helix</keyword>
<gene>
    <name evidence="5" type="ORF">C6P61_01880</name>
    <name evidence="4" type="ORF">F5985_02510</name>
</gene>
<name>A0A2S9KIG6_9BURK</name>
<dbReference type="Proteomes" id="UP000238326">
    <property type="component" value="Unassembled WGS sequence"/>
</dbReference>
<dbReference type="PROSITE" id="PS50965">
    <property type="entry name" value="NERD"/>
    <property type="match status" value="1"/>
</dbReference>
<evidence type="ECO:0000256" key="1">
    <source>
        <dbReference type="SAM" id="MobiDB-lite"/>
    </source>
</evidence>
<dbReference type="EMBL" id="PVLR01000006">
    <property type="protein sequence ID" value="PRD70226.1"/>
    <property type="molecule type" value="Genomic_DNA"/>
</dbReference>